<evidence type="ECO:0000313" key="2">
    <source>
        <dbReference type="Proteomes" id="UP000353394"/>
    </source>
</evidence>
<evidence type="ECO:0000313" key="1">
    <source>
        <dbReference type="EMBL" id="VHC96779.1"/>
    </source>
</evidence>
<proteinExistence type="predicted"/>
<comment type="caution">
    <text evidence="1">The sequence shown here is derived from an EMBL/GenBank/DDBJ whole genome shotgun (WGS) entry which is preliminary data.</text>
</comment>
<dbReference type="EMBL" id="CAAIJW010000002">
    <property type="protein sequence ID" value="VHC96779.1"/>
    <property type="molecule type" value="Genomic_DNA"/>
</dbReference>
<name>A0A663BUC2_STRPY</name>
<reference evidence="1 2" key="1">
    <citation type="submission" date="2019-04" db="EMBL/GenBank/DDBJ databases">
        <authorList>
            <consortium name="Pathogen Informatics"/>
        </authorList>
    </citation>
    <scope>NUCLEOTIDE SEQUENCE [LARGE SCALE GENOMIC DNA]</scope>
    <source>
        <strain evidence="1 2">K36395</strain>
    </source>
</reference>
<dbReference type="Proteomes" id="UP000353394">
    <property type="component" value="Unassembled WGS sequence"/>
</dbReference>
<sequence>MTIKNQKKYKGVYCDKNGKIFYQADLGVDPVTGKRVQKKARKN</sequence>
<organism evidence="1 2">
    <name type="scientific">Streptococcus pyogenes</name>
    <dbReference type="NCBI Taxonomy" id="1314"/>
    <lineage>
        <taxon>Bacteria</taxon>
        <taxon>Bacillati</taxon>
        <taxon>Bacillota</taxon>
        <taxon>Bacilli</taxon>
        <taxon>Lactobacillales</taxon>
        <taxon>Streptococcaceae</taxon>
        <taxon>Streptococcus</taxon>
    </lineage>
</organism>
<gene>
    <name evidence="1" type="ORF">SAMEA1711581_00253</name>
</gene>
<dbReference type="AlphaFoldDB" id="A0A663BUC2"/>
<protein>
    <submittedName>
        <fullName evidence="1">DNA integration/recombination/inversion protein</fullName>
    </submittedName>
</protein>
<accession>A0A663BUC2</accession>